<sequence>MSQTEQVRELIERGRKSRTSGDRTASLDAFTAACALDPTNATAVIESGYDYLHMTQIPQARAAFERGLDLDSDNKAALIGLGHTFRHLKQLADAERAFRRVLALEPKHGGASMGLGYTLKSMNRSEEALQAFQSAATATSNNSALVEAANLLRELGRIEEAVAALRALVAHEPSKASHLRTLSQLLTQIGNPSEAASVLRQAIALDPSDLGHRIELGHRLREIDALDDAQQVLGEVLQEAPENISALNALGWVHRKAKRLDQAMACFQKIVELQPTNIGTLRALGMIARERGDHEASLRFFERAAEHSPDAPDLQIEIGNCLHKLARFDEAIERFTRFASSCADTRSAHLGIGYALRSLGRLEQSLEAFENADRCAPSYPHANIEAGHILLRLSRPDEAERKFRAALNVSPGNLAALVGLSYALRRIGRMDEAEAALREALAAQPDNNGARIALGYLLEAQYRLDEAATLFSAVIASQPSHADSLAALGNIMRRRGDRNTALEMFRRAAGADPTNKARLIDIAVELRDQGDVEQSSAILDDVLASLPVEARALMQRGLLMRRQDRRADALQAFTDLIEHHPDNVQAMIEAATEERALGRPESASEWLKRALQTEIGHAGALCALAELAVQRDEPEEALALYMRAAAAHPTNVWARLGAARTAFELGRREEAFQIIEVAREQIGAHPEMVGMEVELLRHLRDWTRARDQLDKALAHAARPNFWLWSHRVQIMTLTGAYDQAKKTLDDAPATSVMDRARVALFKGQNAEAQFRYDEAIAAYRTSIGLNPSDAWAHFELARAALMNLDLESSRKALSDFVRINRSSLLLKKQSLGLSQNHVGQLLDEFALDADALAQLRLVRLLPLDEQFEPLRQLVKSHPDYTPAAIIAAIALRQDGQLDPPPPAGEDGAVSPIPRHIVQFWDADPPDDVGEIMSSWLKHNPKHRWTCFDDRRAQDFLDAAFGDDVASAYRRTRMPAQKADLFRLAYLAARGGIYADADDRCLAPVDDFIRSDATLVVHQENYGSIGNNFIAATPEHPVIMRALDMAVAAMNRGDSDLVWLSTGPGLFTRAFAQEWATPRPGGLLRRTQVLDLGALQRVVGIHCPVRYKSTDRHWSRQAFGRKRRSA</sequence>
<evidence type="ECO:0000313" key="3">
    <source>
        <dbReference type="EMBL" id="UFZ01812.1"/>
    </source>
</evidence>
<organism evidence="3 4">
    <name type="scientific">Bradyrhizobium ontarionense</name>
    <dbReference type="NCBI Taxonomy" id="2898149"/>
    <lineage>
        <taxon>Bacteria</taxon>
        <taxon>Pseudomonadati</taxon>
        <taxon>Pseudomonadota</taxon>
        <taxon>Alphaproteobacteria</taxon>
        <taxon>Hyphomicrobiales</taxon>
        <taxon>Nitrobacteraceae</taxon>
        <taxon>Bradyrhizobium</taxon>
    </lineage>
</organism>
<feature type="repeat" description="TPR" evidence="1">
    <location>
        <begin position="176"/>
        <end position="209"/>
    </location>
</feature>
<accession>A0ABY3R440</accession>
<dbReference type="PANTHER" id="PTHR12558:SF13">
    <property type="entry name" value="CELL DIVISION CYCLE PROTEIN 27 HOMOLOG"/>
    <property type="match status" value="1"/>
</dbReference>
<feature type="repeat" description="TPR" evidence="1">
    <location>
        <begin position="380"/>
        <end position="413"/>
    </location>
</feature>
<gene>
    <name evidence="3" type="ORF">LQG66_21105</name>
</gene>
<reference evidence="3" key="1">
    <citation type="journal article" date="2024" name="Antonie Van Leeuwenhoek">
        <title>Bradyrhizobium ontarionense sp. nov., a novel bacterial symbiont isolated from Aeschynomene indica (Indian jointvetch), harbours photosynthesis, nitrogen fixation and nitrous oxide (N2O) reductase genes.</title>
        <authorList>
            <person name="Bromfield E.S.P."/>
            <person name="Cloutier S."/>
        </authorList>
    </citation>
    <scope>NUCLEOTIDE SEQUENCE</scope>
    <source>
        <strain evidence="3">A19</strain>
    </source>
</reference>
<dbReference type="SUPFAM" id="SSF53448">
    <property type="entry name" value="Nucleotide-diphospho-sugar transferases"/>
    <property type="match status" value="1"/>
</dbReference>
<feature type="repeat" description="TPR" evidence="1">
    <location>
        <begin position="550"/>
        <end position="583"/>
    </location>
</feature>
<dbReference type="InterPro" id="IPR019734">
    <property type="entry name" value="TPR_rpt"/>
</dbReference>
<dbReference type="EMBL" id="CP088156">
    <property type="protein sequence ID" value="UFZ01812.1"/>
    <property type="molecule type" value="Genomic_DNA"/>
</dbReference>
<dbReference type="RefSeq" id="WP_231317605.1">
    <property type="nucleotide sequence ID" value="NZ_CP088156.1"/>
</dbReference>
<feature type="repeat" description="TPR" evidence="1">
    <location>
        <begin position="278"/>
        <end position="311"/>
    </location>
</feature>
<dbReference type="Pfam" id="PF04488">
    <property type="entry name" value="Gly_transf_sug"/>
    <property type="match status" value="1"/>
</dbReference>
<dbReference type="InterPro" id="IPR029044">
    <property type="entry name" value="Nucleotide-diphossugar_trans"/>
</dbReference>
<feature type="repeat" description="TPR" evidence="1">
    <location>
        <begin position="414"/>
        <end position="447"/>
    </location>
</feature>
<dbReference type="Gene3D" id="1.25.40.10">
    <property type="entry name" value="Tetratricopeptide repeat domain"/>
    <property type="match status" value="4"/>
</dbReference>
<dbReference type="Proteomes" id="UP001431010">
    <property type="component" value="Chromosome"/>
</dbReference>
<dbReference type="Pfam" id="PF13432">
    <property type="entry name" value="TPR_16"/>
    <property type="match status" value="6"/>
</dbReference>
<feature type="repeat" description="TPR" evidence="1">
    <location>
        <begin position="482"/>
        <end position="515"/>
    </location>
</feature>
<name>A0ABY3R440_9BRAD</name>
<keyword evidence="1" id="KW-0802">TPR repeat</keyword>
<dbReference type="PROSITE" id="PS50005">
    <property type="entry name" value="TPR"/>
    <property type="match status" value="9"/>
</dbReference>
<dbReference type="SUPFAM" id="SSF48452">
    <property type="entry name" value="TPR-like"/>
    <property type="match status" value="4"/>
</dbReference>
<evidence type="ECO:0000256" key="1">
    <source>
        <dbReference type="PROSITE-ProRule" id="PRU00339"/>
    </source>
</evidence>
<keyword evidence="4" id="KW-1185">Reference proteome</keyword>
<feature type="region of interest" description="Disordered" evidence="2">
    <location>
        <begin position="1"/>
        <end position="22"/>
    </location>
</feature>
<evidence type="ECO:0000256" key="2">
    <source>
        <dbReference type="SAM" id="MobiDB-lite"/>
    </source>
</evidence>
<dbReference type="Pfam" id="PF14559">
    <property type="entry name" value="TPR_19"/>
    <property type="match status" value="3"/>
</dbReference>
<evidence type="ECO:0000313" key="4">
    <source>
        <dbReference type="Proteomes" id="UP001431010"/>
    </source>
</evidence>
<dbReference type="InterPro" id="IPR011990">
    <property type="entry name" value="TPR-like_helical_dom_sf"/>
</dbReference>
<dbReference type="PANTHER" id="PTHR12558">
    <property type="entry name" value="CELL DIVISION CYCLE 16,23,27"/>
    <property type="match status" value="1"/>
</dbReference>
<dbReference type="InterPro" id="IPR007577">
    <property type="entry name" value="GlycoTrfase_DXD_sugar-bd_CS"/>
</dbReference>
<proteinExistence type="predicted"/>
<protein>
    <submittedName>
        <fullName evidence="3">Tetratricopeptide repeat protein</fullName>
    </submittedName>
</protein>
<dbReference type="Gene3D" id="3.90.550.20">
    <property type="match status" value="1"/>
</dbReference>
<feature type="compositionally biased region" description="Basic and acidic residues" evidence="2">
    <location>
        <begin position="1"/>
        <end position="14"/>
    </location>
</feature>
<feature type="repeat" description="TPR" evidence="1">
    <location>
        <begin position="75"/>
        <end position="108"/>
    </location>
</feature>
<dbReference type="SMART" id="SM00028">
    <property type="entry name" value="TPR"/>
    <property type="match status" value="18"/>
</dbReference>
<feature type="repeat" description="TPR" evidence="1">
    <location>
        <begin position="244"/>
        <end position="277"/>
    </location>
</feature>
<feature type="repeat" description="TPR" evidence="1">
    <location>
        <begin position="41"/>
        <end position="74"/>
    </location>
</feature>